<evidence type="ECO:0000313" key="3">
    <source>
        <dbReference type="Proteomes" id="UP001214854"/>
    </source>
</evidence>
<reference evidence="2 3" key="1">
    <citation type="submission" date="2023-01" db="EMBL/GenBank/DDBJ databases">
        <title>Novel species of the genus Asticcacaulis isolated from rivers.</title>
        <authorList>
            <person name="Lu H."/>
        </authorList>
    </citation>
    <scope>NUCLEOTIDE SEQUENCE [LARGE SCALE GENOMIC DNA]</scope>
    <source>
        <strain evidence="2 3">BYS171W</strain>
    </source>
</reference>
<comment type="caution">
    <text evidence="2">The sequence shown here is derived from an EMBL/GenBank/DDBJ whole genome shotgun (WGS) entry which is preliminary data.</text>
</comment>
<protein>
    <recommendedName>
        <fullName evidence="4">KTSC domain-containing protein</fullName>
    </recommendedName>
</protein>
<accession>A0ABT5HY38</accession>
<organism evidence="2 3">
    <name type="scientific">Asticcacaulis aquaticus</name>
    <dbReference type="NCBI Taxonomy" id="2984212"/>
    <lineage>
        <taxon>Bacteria</taxon>
        <taxon>Pseudomonadati</taxon>
        <taxon>Pseudomonadota</taxon>
        <taxon>Alphaproteobacteria</taxon>
        <taxon>Caulobacterales</taxon>
        <taxon>Caulobacteraceae</taxon>
        <taxon>Asticcacaulis</taxon>
    </lineage>
</organism>
<sequence>MKNPDFNRSAPKPAAIARKNPAQAAKNRELALEALKGKVALNLTYEGAAIVAEVHTVGQTKTFRPAMLVFVNDAFRVLYFDEAFDVALSEMASSAPRDGFKAHARDFRKFDAVA</sequence>
<feature type="region of interest" description="Disordered" evidence="1">
    <location>
        <begin position="1"/>
        <end position="22"/>
    </location>
</feature>
<name>A0ABT5HY38_9CAUL</name>
<keyword evidence="3" id="KW-1185">Reference proteome</keyword>
<evidence type="ECO:0000256" key="1">
    <source>
        <dbReference type="SAM" id="MobiDB-lite"/>
    </source>
</evidence>
<dbReference type="EMBL" id="JAQQKX010000018">
    <property type="protein sequence ID" value="MDC7684990.1"/>
    <property type="molecule type" value="Genomic_DNA"/>
</dbReference>
<evidence type="ECO:0008006" key="4">
    <source>
        <dbReference type="Google" id="ProtNLM"/>
    </source>
</evidence>
<gene>
    <name evidence="2" type="ORF">PQU92_17025</name>
</gene>
<dbReference type="RefSeq" id="WP_272749486.1">
    <property type="nucleotide sequence ID" value="NZ_JAQQKX010000018.1"/>
</dbReference>
<evidence type="ECO:0000313" key="2">
    <source>
        <dbReference type="EMBL" id="MDC7684990.1"/>
    </source>
</evidence>
<dbReference type="Proteomes" id="UP001214854">
    <property type="component" value="Unassembled WGS sequence"/>
</dbReference>
<proteinExistence type="predicted"/>